<dbReference type="Proteomes" id="UP001189624">
    <property type="component" value="Chromosome 4"/>
</dbReference>
<dbReference type="Gramene" id="rna-AYBTSS11_LOCUS12809">
    <property type="protein sequence ID" value="CAJ1947716.1"/>
    <property type="gene ID" value="gene-AYBTSS11_LOCUS12809"/>
</dbReference>
<proteinExistence type="predicted"/>
<evidence type="ECO:0000313" key="2">
    <source>
        <dbReference type="Proteomes" id="UP001189624"/>
    </source>
</evidence>
<accession>A0AA86VAL7</accession>
<gene>
    <name evidence="1" type="ORF">AYBTSS11_LOCUS12809</name>
</gene>
<evidence type="ECO:0000313" key="1">
    <source>
        <dbReference type="EMBL" id="CAJ1947716.1"/>
    </source>
</evidence>
<dbReference type="EMBL" id="OY731401">
    <property type="protein sequence ID" value="CAJ1947716.1"/>
    <property type="molecule type" value="Genomic_DNA"/>
</dbReference>
<organism evidence="1 2">
    <name type="scientific">Sphenostylis stenocarpa</name>
    <dbReference type="NCBI Taxonomy" id="92480"/>
    <lineage>
        <taxon>Eukaryota</taxon>
        <taxon>Viridiplantae</taxon>
        <taxon>Streptophyta</taxon>
        <taxon>Embryophyta</taxon>
        <taxon>Tracheophyta</taxon>
        <taxon>Spermatophyta</taxon>
        <taxon>Magnoliopsida</taxon>
        <taxon>eudicotyledons</taxon>
        <taxon>Gunneridae</taxon>
        <taxon>Pentapetalae</taxon>
        <taxon>rosids</taxon>
        <taxon>fabids</taxon>
        <taxon>Fabales</taxon>
        <taxon>Fabaceae</taxon>
        <taxon>Papilionoideae</taxon>
        <taxon>50 kb inversion clade</taxon>
        <taxon>NPAAA clade</taxon>
        <taxon>indigoferoid/millettioid clade</taxon>
        <taxon>Phaseoleae</taxon>
        <taxon>Sphenostylis</taxon>
    </lineage>
</organism>
<keyword evidence="2" id="KW-1185">Reference proteome</keyword>
<protein>
    <submittedName>
        <fullName evidence="1">Uncharacterized protein</fullName>
    </submittedName>
</protein>
<dbReference type="AlphaFoldDB" id="A0AA86VAL7"/>
<name>A0AA86VAL7_9FABA</name>
<reference evidence="1" key="1">
    <citation type="submission" date="2023-10" db="EMBL/GenBank/DDBJ databases">
        <authorList>
            <person name="Domelevo Entfellner J.-B."/>
        </authorList>
    </citation>
    <scope>NUCLEOTIDE SEQUENCE</scope>
</reference>
<sequence length="65" mass="7457">MVKVYPVELKRRANFMHRCDVCTSAALLAQQLEQRPQFKTLLYNPLDNLRGFCTGLEMGGGKRIE</sequence>